<feature type="transmembrane region" description="Helical" evidence="1">
    <location>
        <begin position="32"/>
        <end position="52"/>
    </location>
</feature>
<keyword evidence="1" id="KW-0812">Transmembrane</keyword>
<organism evidence="2 3">
    <name type="scientific">Prevotella illustrans</name>
    <dbReference type="NCBI Taxonomy" id="2800387"/>
    <lineage>
        <taxon>Bacteria</taxon>
        <taxon>Pseudomonadati</taxon>
        <taxon>Bacteroidota</taxon>
        <taxon>Bacteroidia</taxon>
        <taxon>Bacteroidales</taxon>
        <taxon>Prevotellaceae</taxon>
        <taxon>Prevotella</taxon>
    </lineage>
</organism>
<dbReference type="RefSeq" id="WP_107581517.1">
    <property type="nucleotide sequence ID" value="NZ_JAERMS010000001.1"/>
</dbReference>
<feature type="transmembrane region" description="Helical" evidence="1">
    <location>
        <begin position="7"/>
        <end position="26"/>
    </location>
</feature>
<keyword evidence="3" id="KW-1185">Reference proteome</keyword>
<reference evidence="2 3" key="1">
    <citation type="submission" date="2021-01" db="EMBL/GenBank/DDBJ databases">
        <title>Prevotella A2931 sp. nov.</title>
        <authorList>
            <person name="Buhl M."/>
            <person name="Oberhettinger P."/>
        </authorList>
    </citation>
    <scope>NUCLEOTIDE SEQUENCE [LARGE SCALE GENOMIC DNA]</scope>
    <source>
        <strain evidence="2 3">A2931</strain>
    </source>
</reference>
<name>A0ABS3M291_9BACT</name>
<dbReference type="EMBL" id="JAERMS010000001">
    <property type="protein sequence ID" value="MBO1362308.1"/>
    <property type="molecule type" value="Genomic_DNA"/>
</dbReference>
<dbReference type="Pfam" id="PF09605">
    <property type="entry name" value="Trep_Strep"/>
    <property type="match status" value="1"/>
</dbReference>
<dbReference type="Proteomes" id="UP000664265">
    <property type="component" value="Unassembled WGS sequence"/>
</dbReference>
<evidence type="ECO:0000313" key="3">
    <source>
        <dbReference type="Proteomes" id="UP000664265"/>
    </source>
</evidence>
<feature type="transmembrane region" description="Helical" evidence="1">
    <location>
        <begin position="110"/>
        <end position="129"/>
    </location>
</feature>
<evidence type="ECO:0000256" key="1">
    <source>
        <dbReference type="SAM" id="Phobius"/>
    </source>
</evidence>
<protein>
    <submittedName>
        <fullName evidence="2">MptD family putative ECF transporter S component</fullName>
    </submittedName>
</protein>
<comment type="caution">
    <text evidence="2">The sequence shown here is derived from an EMBL/GenBank/DDBJ whole genome shotgun (WGS) entry which is preliminary data.</text>
</comment>
<dbReference type="InterPro" id="IPR011733">
    <property type="entry name" value="CHP02185_IM"/>
</dbReference>
<feature type="transmembrane region" description="Helical" evidence="1">
    <location>
        <begin position="149"/>
        <end position="174"/>
    </location>
</feature>
<sequence>MEKKTIIGIVCVVVVYVLSVLGASLLGFLSAYFWVGSPILASLLCAFSYAWLARRWRKSGLATVLSLAVVLFFLACGEIDLKTATIAVMVGVLSDVVRQMMGTDTAESSFWAYPILALAPIAWFIPLWTNPQNYYEATIEEMGQDYANVILTLSSPWSFAFVVGATALLGFVGIRLARVLVGK</sequence>
<evidence type="ECO:0000313" key="2">
    <source>
        <dbReference type="EMBL" id="MBO1362308.1"/>
    </source>
</evidence>
<accession>A0ABS3M291</accession>
<keyword evidence="1" id="KW-0472">Membrane</keyword>
<gene>
    <name evidence="2" type="ORF">JHU38_00675</name>
</gene>
<keyword evidence="1" id="KW-1133">Transmembrane helix</keyword>
<feature type="transmembrane region" description="Helical" evidence="1">
    <location>
        <begin position="59"/>
        <end position="75"/>
    </location>
</feature>
<proteinExistence type="predicted"/>